<protein>
    <submittedName>
        <fullName evidence="1">Uncharacterized protein</fullName>
    </submittedName>
</protein>
<name>A0A162Q5K1_9CRUS</name>
<keyword evidence="2" id="KW-1185">Reference proteome</keyword>
<dbReference type="EMBL" id="LRGB01000389">
    <property type="protein sequence ID" value="KZS19363.1"/>
    <property type="molecule type" value="Genomic_DNA"/>
</dbReference>
<proteinExistence type="predicted"/>
<comment type="caution">
    <text evidence="1">The sequence shown here is derived from an EMBL/GenBank/DDBJ whole genome shotgun (WGS) entry which is preliminary data.</text>
</comment>
<accession>A0A162Q5K1</accession>
<evidence type="ECO:0000313" key="1">
    <source>
        <dbReference type="EMBL" id="KZS19363.1"/>
    </source>
</evidence>
<evidence type="ECO:0000313" key="2">
    <source>
        <dbReference type="Proteomes" id="UP000076858"/>
    </source>
</evidence>
<organism evidence="1 2">
    <name type="scientific">Daphnia magna</name>
    <dbReference type="NCBI Taxonomy" id="35525"/>
    <lineage>
        <taxon>Eukaryota</taxon>
        <taxon>Metazoa</taxon>
        <taxon>Ecdysozoa</taxon>
        <taxon>Arthropoda</taxon>
        <taxon>Crustacea</taxon>
        <taxon>Branchiopoda</taxon>
        <taxon>Diplostraca</taxon>
        <taxon>Cladocera</taxon>
        <taxon>Anomopoda</taxon>
        <taxon>Daphniidae</taxon>
        <taxon>Daphnia</taxon>
    </lineage>
</organism>
<gene>
    <name evidence="1" type="ORF">APZ42_014285</name>
</gene>
<sequence>MRNKCRDGQVLQDCWYVQYVVSVCVPSLHSPLNFQLFISCGASRIPYQKPDDLARSHCYTS</sequence>
<reference evidence="1 2" key="1">
    <citation type="submission" date="2016-03" db="EMBL/GenBank/DDBJ databases">
        <title>EvidentialGene: Evidence-directed Construction of Genes on Genomes.</title>
        <authorList>
            <person name="Gilbert D.G."/>
            <person name="Choi J.-H."/>
            <person name="Mockaitis K."/>
            <person name="Colbourne J."/>
            <person name="Pfrender M."/>
        </authorList>
    </citation>
    <scope>NUCLEOTIDE SEQUENCE [LARGE SCALE GENOMIC DNA]</scope>
    <source>
        <strain evidence="1 2">Xinb3</strain>
        <tissue evidence="1">Complete organism</tissue>
    </source>
</reference>
<dbReference type="AlphaFoldDB" id="A0A162Q5K1"/>
<dbReference type="Proteomes" id="UP000076858">
    <property type="component" value="Unassembled WGS sequence"/>
</dbReference>